<dbReference type="PANTHER" id="PTHR43135:SF3">
    <property type="entry name" value="ALPHA-D-RIBOSE 1-METHYLPHOSPHONATE 5-TRIPHOSPHATE DIPHOSPHATASE"/>
    <property type="match status" value="1"/>
</dbReference>
<dbReference type="GO" id="GO:0019700">
    <property type="term" value="P:organic phosphonate catabolic process"/>
    <property type="evidence" value="ECO:0007669"/>
    <property type="project" value="InterPro"/>
</dbReference>
<feature type="domain" description="Amidohydrolase 3" evidence="1">
    <location>
        <begin position="183"/>
        <end position="380"/>
    </location>
</feature>
<dbReference type="InterPro" id="IPR013108">
    <property type="entry name" value="Amidohydro_3"/>
</dbReference>
<dbReference type="AlphaFoldDB" id="A0AAD3P015"/>
<organism evidence="2 3">
    <name type="scientific">Paracoccus kondratievae</name>
    <dbReference type="NCBI Taxonomy" id="135740"/>
    <lineage>
        <taxon>Bacteria</taxon>
        <taxon>Pseudomonadati</taxon>
        <taxon>Pseudomonadota</taxon>
        <taxon>Alphaproteobacteria</taxon>
        <taxon>Rhodobacterales</taxon>
        <taxon>Paracoccaceae</taxon>
        <taxon>Paracoccus</taxon>
    </lineage>
</organism>
<name>A0AAD3P015_9RHOB</name>
<dbReference type="NCBIfam" id="NF011987">
    <property type="entry name" value="PRK15446.2-3"/>
    <property type="match status" value="1"/>
</dbReference>
<evidence type="ECO:0000259" key="1">
    <source>
        <dbReference type="Pfam" id="PF07969"/>
    </source>
</evidence>
<protein>
    <submittedName>
        <fullName evidence="2">Phosphonate metabolism protein PhnM</fullName>
    </submittedName>
</protein>
<dbReference type="NCBIfam" id="NF011990">
    <property type="entry name" value="PRK15446.2-6"/>
    <property type="match status" value="1"/>
</dbReference>
<proteinExistence type="predicted"/>
<dbReference type="Gene3D" id="3.20.20.140">
    <property type="entry name" value="Metal-dependent hydrolases"/>
    <property type="match status" value="1"/>
</dbReference>
<reference evidence="2" key="1">
    <citation type="journal article" date="2014" name="Int. J. Syst. Evol. Microbiol.">
        <title>Complete genome sequence of Corynebacterium casei LMG S-19264T (=DSM 44701T), isolated from a smear-ripened cheese.</title>
        <authorList>
            <consortium name="US DOE Joint Genome Institute (JGI-PGF)"/>
            <person name="Walter F."/>
            <person name="Albersmeier A."/>
            <person name="Kalinowski J."/>
            <person name="Ruckert C."/>
        </authorList>
    </citation>
    <scope>NUCLEOTIDE SEQUENCE</scope>
    <source>
        <strain evidence="2">VKM B-2222</strain>
    </source>
</reference>
<evidence type="ECO:0000313" key="2">
    <source>
        <dbReference type="EMBL" id="GLK64791.1"/>
    </source>
</evidence>
<dbReference type="Proteomes" id="UP001143349">
    <property type="component" value="Unassembled WGS sequence"/>
</dbReference>
<dbReference type="EMBL" id="BSFH01000030">
    <property type="protein sequence ID" value="GLK64791.1"/>
    <property type="molecule type" value="Genomic_DNA"/>
</dbReference>
<dbReference type="PIRSF" id="PIRSF038971">
    <property type="entry name" value="PhnM"/>
    <property type="match status" value="1"/>
</dbReference>
<evidence type="ECO:0000313" key="3">
    <source>
        <dbReference type="Proteomes" id="UP001143349"/>
    </source>
</evidence>
<dbReference type="PANTHER" id="PTHR43135">
    <property type="entry name" value="ALPHA-D-RIBOSE 1-METHYLPHOSPHONATE 5-TRIPHOSPHATE DIPHOSPHATASE"/>
    <property type="match status" value="1"/>
</dbReference>
<dbReference type="InterPro" id="IPR011059">
    <property type="entry name" value="Metal-dep_hydrolase_composite"/>
</dbReference>
<sequence>MTRTILANARLILPDTVTTGALIIENGVITAIEPGEIVPTGAEDLQGDFLAPGMVELHTDNLERHLRPRPGVDWPHANAILAHDAELAGCGITTVFDAMRVGSIPNNGPDKDYEKYARALAHELAALREKDVLRISHLLHLRAEVCSETLLAELDEFGPEDRVGIISLMDHTPGQRQFRDISKLAQYVQGKYKLSDEEFARHVARLRDLRARFGDQHEAAAVEIAHRLGAVLASHDDTTAEHVVTSAGHGVRLAEFPTTPEAAAACHAHGIMVMMGAPNLMRGGSHSGNVSAAELARAGHLDILSSDYVPSALLAGALILARIWDDLPRAIATVTRNPAKAAGLADRGRIAPGLRADLIRFSMMGETPVMRGTWVRGQRV</sequence>
<dbReference type="GO" id="GO:0016810">
    <property type="term" value="F:hydrolase activity, acting on carbon-nitrogen (but not peptide) bonds"/>
    <property type="evidence" value="ECO:0007669"/>
    <property type="project" value="InterPro"/>
</dbReference>
<dbReference type="SUPFAM" id="SSF51556">
    <property type="entry name" value="Metallo-dependent hydrolases"/>
    <property type="match status" value="1"/>
</dbReference>
<comment type="caution">
    <text evidence="2">The sequence shown here is derived from an EMBL/GenBank/DDBJ whole genome shotgun (WGS) entry which is preliminary data.</text>
</comment>
<dbReference type="RefSeq" id="WP_029371978.1">
    <property type="nucleotide sequence ID" value="NZ_BSFH01000030.1"/>
</dbReference>
<gene>
    <name evidence="2" type="ORF">GCM10017635_22620</name>
</gene>
<dbReference type="InterPro" id="IPR051781">
    <property type="entry name" value="Metallo-dep_Hydrolase"/>
</dbReference>
<dbReference type="SUPFAM" id="SSF51338">
    <property type="entry name" value="Composite domain of metallo-dependent hydrolases"/>
    <property type="match status" value="1"/>
</dbReference>
<dbReference type="InterPro" id="IPR032466">
    <property type="entry name" value="Metal_Hydrolase"/>
</dbReference>
<reference evidence="2" key="2">
    <citation type="submission" date="2023-01" db="EMBL/GenBank/DDBJ databases">
        <authorList>
            <person name="Sun Q."/>
            <person name="Evtushenko L."/>
        </authorList>
    </citation>
    <scope>NUCLEOTIDE SEQUENCE</scope>
    <source>
        <strain evidence="2">VKM B-2222</strain>
    </source>
</reference>
<dbReference type="Pfam" id="PF07969">
    <property type="entry name" value="Amidohydro_3"/>
    <property type="match status" value="1"/>
</dbReference>
<dbReference type="Gene3D" id="2.30.40.10">
    <property type="entry name" value="Urease, subunit C, domain 1"/>
    <property type="match status" value="1"/>
</dbReference>
<dbReference type="NCBIfam" id="NF011984">
    <property type="entry name" value="PRK15446.1-5"/>
    <property type="match status" value="1"/>
</dbReference>
<dbReference type="InterPro" id="IPR012696">
    <property type="entry name" value="PhnM"/>
</dbReference>
<accession>A0AAD3P015</accession>
<keyword evidence="3" id="KW-1185">Reference proteome</keyword>
<dbReference type="NCBIfam" id="TIGR02318">
    <property type="entry name" value="phosphono_phnM"/>
    <property type="match status" value="1"/>
</dbReference>